<evidence type="ECO:0008006" key="4">
    <source>
        <dbReference type="Google" id="ProtNLM"/>
    </source>
</evidence>
<name>A0A0U4CQR5_9ACTN</name>
<protein>
    <recommendedName>
        <fullName evidence="4">Copper transporter</fullName>
    </recommendedName>
</protein>
<proteinExistence type="predicted"/>
<organism evidence="2 3">
    <name type="scientific">Aeromicrobium erythreum</name>
    <dbReference type="NCBI Taxonomy" id="2041"/>
    <lineage>
        <taxon>Bacteria</taxon>
        <taxon>Bacillati</taxon>
        <taxon>Actinomycetota</taxon>
        <taxon>Actinomycetes</taxon>
        <taxon>Propionibacteriales</taxon>
        <taxon>Nocardioidaceae</taxon>
        <taxon>Aeromicrobium</taxon>
    </lineage>
</organism>
<dbReference type="OrthoDB" id="3744903at2"/>
<accession>A0A0U4CQR5</accession>
<dbReference type="AlphaFoldDB" id="A0A0U4CQR5"/>
<dbReference type="Pfam" id="PF11382">
    <property type="entry name" value="MctB"/>
    <property type="match status" value="1"/>
</dbReference>
<dbReference type="GO" id="GO:0016020">
    <property type="term" value="C:membrane"/>
    <property type="evidence" value="ECO:0007669"/>
    <property type="project" value="InterPro"/>
</dbReference>
<dbReference type="EMBL" id="CP011502">
    <property type="protein sequence ID" value="ALX05430.1"/>
    <property type="molecule type" value="Genomic_DNA"/>
</dbReference>
<gene>
    <name evidence="2" type="ORF">AERYTH_12335</name>
</gene>
<keyword evidence="1" id="KW-0732">Signal</keyword>
<evidence type="ECO:0000313" key="3">
    <source>
        <dbReference type="Proteomes" id="UP000067689"/>
    </source>
</evidence>
<feature type="chain" id="PRO_5039316857" description="Copper transporter" evidence="1">
    <location>
        <begin position="26"/>
        <end position="282"/>
    </location>
</feature>
<sequence>MITFRYHLVSIAAVLLALAAGVALGAGALDGRFAPDREQGSSSGGDSALVSFENGYAARTSTGLIEGTLDDRSVVLLTLPGADAEQVAGVRRNLERAGAAITGTVALTSKLVDPANRQFAESVTEEAAPDSSGEGYARVGAALGRSLLGRAGRELDQTARTTASAFEEGGLTSASAAPERFAGQAVVVAGPSRLGDSAEVVTGLLRALAGTSDGTLLAGPSASSLDGGAVDVVRREASQVSTVDVTDSAAGRAVTALALARVAAGETGAWGTSRSEDGSVPR</sequence>
<keyword evidence="3" id="KW-1185">Reference proteome</keyword>
<evidence type="ECO:0000313" key="2">
    <source>
        <dbReference type="EMBL" id="ALX05430.1"/>
    </source>
</evidence>
<dbReference type="GO" id="GO:0055070">
    <property type="term" value="P:copper ion homeostasis"/>
    <property type="evidence" value="ECO:0007669"/>
    <property type="project" value="InterPro"/>
</dbReference>
<evidence type="ECO:0000256" key="1">
    <source>
        <dbReference type="SAM" id="SignalP"/>
    </source>
</evidence>
<dbReference type="RefSeq" id="WP_067859132.1">
    <property type="nucleotide sequence ID" value="NZ_CP011502.1"/>
</dbReference>
<feature type="signal peptide" evidence="1">
    <location>
        <begin position="1"/>
        <end position="25"/>
    </location>
</feature>
<dbReference type="KEGG" id="aer:AERYTH_12335"/>
<reference evidence="2 3" key="1">
    <citation type="journal article" date="1991" name="Int. J. Syst. Bacteriol.">
        <title>Description of the erythromycin-producing bacterium Arthrobacter sp. strain NRRL B-3381 as Aeromicrobium erythreum gen. nov., sp. nov.</title>
        <authorList>
            <person name="Miller E.S."/>
            <person name="Woese C.R."/>
            <person name="Brenner S."/>
        </authorList>
    </citation>
    <scope>NUCLEOTIDE SEQUENCE [LARGE SCALE GENOMIC DNA]</scope>
    <source>
        <strain evidence="2 3">AR18</strain>
    </source>
</reference>
<dbReference type="STRING" id="2041.AERYTH_12335"/>
<dbReference type="Proteomes" id="UP000067689">
    <property type="component" value="Chromosome"/>
</dbReference>
<dbReference type="PATRIC" id="fig|2041.4.peg.2568"/>
<dbReference type="InterPro" id="IPR021522">
    <property type="entry name" value="MctB"/>
</dbReference>